<reference evidence="4 5" key="1">
    <citation type="submission" date="2020-04" db="EMBL/GenBank/DDBJ databases">
        <authorList>
            <person name="Klaysubun C."/>
            <person name="Duangmal K."/>
            <person name="Lipun K."/>
        </authorList>
    </citation>
    <scope>NUCLEOTIDE SEQUENCE [LARGE SCALE GENOMIC DNA]</scope>
    <source>
        <strain evidence="4 5">JCM 11839</strain>
    </source>
</reference>
<dbReference type="PANTHER" id="PTHR43673:SF10">
    <property type="entry name" value="NADH DEHYDROGENASE_NAD(P)H NITROREDUCTASE XCC3605-RELATED"/>
    <property type="match status" value="1"/>
</dbReference>
<name>A0ABX1RIT1_9PSEU</name>
<feature type="domain" description="Nitroreductase" evidence="3">
    <location>
        <begin position="16"/>
        <end position="189"/>
    </location>
</feature>
<evidence type="ECO:0000313" key="4">
    <source>
        <dbReference type="EMBL" id="NMH79746.1"/>
    </source>
</evidence>
<dbReference type="InterPro" id="IPR029479">
    <property type="entry name" value="Nitroreductase"/>
</dbReference>
<dbReference type="EMBL" id="JAAXKY010000077">
    <property type="protein sequence ID" value="NMH79746.1"/>
    <property type="molecule type" value="Genomic_DNA"/>
</dbReference>
<dbReference type="InterPro" id="IPR000415">
    <property type="entry name" value="Nitroreductase-like"/>
</dbReference>
<dbReference type="SUPFAM" id="SSF55469">
    <property type="entry name" value="FMN-dependent nitroreductase-like"/>
    <property type="match status" value="1"/>
</dbReference>
<sequence>MTVLELSTDQLLSTTRAVRKRLDLTRPVERSVLRECVELAAQAPTGRNRQRWEFVFVTDPGRRAAIADLYRLGLTRPTVPVPYDGVDRSEADGRQRMADSAQHLFDHLHEVPVLLVPCVHVVREPSPSVVAQANLWGSVLPGVWSFMLAARSRGLGTAWTTAHLHYEREAADVLGIPYESVQQTALIPVAHTIGTDFRRAPRTDSDAVTHWDSW</sequence>
<comment type="similarity">
    <text evidence="1">Belongs to the nitroreductase family.</text>
</comment>
<evidence type="ECO:0000256" key="1">
    <source>
        <dbReference type="ARBA" id="ARBA00007118"/>
    </source>
</evidence>
<dbReference type="Pfam" id="PF00881">
    <property type="entry name" value="Nitroreductase"/>
    <property type="match status" value="1"/>
</dbReference>
<evidence type="ECO:0000313" key="5">
    <source>
        <dbReference type="Proteomes" id="UP001296706"/>
    </source>
</evidence>
<comment type="caution">
    <text evidence="4">The sequence shown here is derived from an EMBL/GenBank/DDBJ whole genome shotgun (WGS) entry which is preliminary data.</text>
</comment>
<accession>A0ABX1RIT1</accession>
<evidence type="ECO:0000256" key="2">
    <source>
        <dbReference type="ARBA" id="ARBA00023002"/>
    </source>
</evidence>
<protein>
    <submittedName>
        <fullName evidence="4">Nitroreductase family protein</fullName>
    </submittedName>
</protein>
<keyword evidence="2" id="KW-0560">Oxidoreductase</keyword>
<organism evidence="4 5">
    <name type="scientific">Pseudonocardia xinjiangensis</name>
    <dbReference type="NCBI Taxonomy" id="75289"/>
    <lineage>
        <taxon>Bacteria</taxon>
        <taxon>Bacillati</taxon>
        <taxon>Actinomycetota</taxon>
        <taxon>Actinomycetes</taxon>
        <taxon>Pseudonocardiales</taxon>
        <taxon>Pseudonocardiaceae</taxon>
        <taxon>Pseudonocardia</taxon>
    </lineage>
</organism>
<gene>
    <name evidence="4" type="ORF">HF577_21965</name>
</gene>
<dbReference type="PANTHER" id="PTHR43673">
    <property type="entry name" value="NAD(P)H NITROREDUCTASE YDGI-RELATED"/>
    <property type="match status" value="1"/>
</dbReference>
<dbReference type="Gene3D" id="3.40.109.10">
    <property type="entry name" value="NADH Oxidase"/>
    <property type="match status" value="1"/>
</dbReference>
<dbReference type="Proteomes" id="UP001296706">
    <property type="component" value="Unassembled WGS sequence"/>
</dbReference>
<dbReference type="RefSeq" id="WP_169397811.1">
    <property type="nucleotide sequence ID" value="NZ_BAAAJH010000001.1"/>
</dbReference>
<keyword evidence="5" id="KW-1185">Reference proteome</keyword>
<evidence type="ECO:0000259" key="3">
    <source>
        <dbReference type="Pfam" id="PF00881"/>
    </source>
</evidence>
<proteinExistence type="inferred from homology"/>
<dbReference type="CDD" id="cd02062">
    <property type="entry name" value="Nitro_FMN_reductase"/>
    <property type="match status" value="1"/>
</dbReference>